<dbReference type="GO" id="GO:0170008">
    <property type="term" value="F:mRNA phosphatase activator activity"/>
    <property type="evidence" value="ECO:0007669"/>
    <property type="project" value="EnsemblFungi"/>
</dbReference>
<evidence type="ECO:0000313" key="3">
    <source>
        <dbReference type="Proteomes" id="UP000016088"/>
    </source>
</evidence>
<dbReference type="AlphaFoldDB" id="S9PRP3"/>
<dbReference type="RefSeq" id="XP_013020625.1">
    <property type="nucleotide sequence ID" value="XM_013165171.1"/>
</dbReference>
<protein>
    <submittedName>
        <fullName evidence="2">Uncharacterized protein</fullName>
    </submittedName>
</protein>
<evidence type="ECO:0000313" key="2">
    <source>
        <dbReference type="EMBL" id="EPX70627.1"/>
    </source>
</evidence>
<sequence>MEKRIGHRIQRNKKFNKASSGGGMVSFHDVEFSLESPLASSRHDKGTVSPKGMKPKNASFGLSETENNLLFEKIRNGGHANSRKTKPNGGNSGGPRKNSNGSSGRGKNQSPGKNEHHNYLNVANGAEEYLNGCFTLPKPPNSAKSTGSSSTSSSELNSSLYAGPTFTHSPAASNLPIPTFLNASDATEKPESVSSLTTVTSPFPSQQAYASLSPTPSQDFPAVTHVPVTNQGWYSPPVSGRSVSDNHINNHAVPSMVHCSSTPPLQEGIPMFDHASYRQISPSRFQSNSHADGLHCHSTSALDLLFHRDREQRLFRMLHHGSA</sequence>
<evidence type="ECO:0000256" key="1">
    <source>
        <dbReference type="SAM" id="MobiDB-lite"/>
    </source>
</evidence>
<dbReference type="VEuPathDB" id="FungiDB:SOCG_04329"/>
<name>S9PRP3_SCHOY</name>
<dbReference type="OrthoDB" id="5365563at2759"/>
<feature type="compositionally biased region" description="Polar residues" evidence="1">
    <location>
        <begin position="97"/>
        <end position="112"/>
    </location>
</feature>
<dbReference type="GO" id="GO:0110156">
    <property type="term" value="P:mRNA methylguanosine-cap decapping"/>
    <property type="evidence" value="ECO:0007669"/>
    <property type="project" value="EnsemblFungi"/>
</dbReference>
<proteinExistence type="predicted"/>
<feature type="region of interest" description="Disordered" evidence="1">
    <location>
        <begin position="1"/>
        <end position="118"/>
    </location>
</feature>
<accession>S9PRP3</accession>
<keyword evidence="3" id="KW-1185">Reference proteome</keyword>
<dbReference type="InterPro" id="IPR028322">
    <property type="entry name" value="PNRC-like_rgn"/>
</dbReference>
<feature type="compositionally biased region" description="Basic residues" evidence="1">
    <location>
        <begin position="1"/>
        <end position="16"/>
    </location>
</feature>
<reference evidence="2 3" key="1">
    <citation type="journal article" date="2011" name="Science">
        <title>Comparative functional genomics of the fission yeasts.</title>
        <authorList>
            <person name="Rhind N."/>
            <person name="Chen Z."/>
            <person name="Yassour M."/>
            <person name="Thompson D.A."/>
            <person name="Haas B.J."/>
            <person name="Habib N."/>
            <person name="Wapinski I."/>
            <person name="Roy S."/>
            <person name="Lin M.F."/>
            <person name="Heiman D.I."/>
            <person name="Young S.K."/>
            <person name="Furuya K."/>
            <person name="Guo Y."/>
            <person name="Pidoux A."/>
            <person name="Chen H.M."/>
            <person name="Robbertse B."/>
            <person name="Goldberg J.M."/>
            <person name="Aoki K."/>
            <person name="Bayne E.H."/>
            <person name="Berlin A.M."/>
            <person name="Desjardins C.A."/>
            <person name="Dobbs E."/>
            <person name="Dukaj L."/>
            <person name="Fan L."/>
            <person name="FitzGerald M.G."/>
            <person name="French C."/>
            <person name="Gujja S."/>
            <person name="Hansen K."/>
            <person name="Keifenheim D."/>
            <person name="Levin J.Z."/>
            <person name="Mosher R.A."/>
            <person name="Mueller C.A."/>
            <person name="Pfiffner J."/>
            <person name="Priest M."/>
            <person name="Russ C."/>
            <person name="Smialowska A."/>
            <person name="Swoboda P."/>
            <person name="Sykes S.M."/>
            <person name="Vaughn M."/>
            <person name="Vengrova S."/>
            <person name="Yoder R."/>
            <person name="Zeng Q."/>
            <person name="Allshire R."/>
            <person name="Baulcombe D."/>
            <person name="Birren B.W."/>
            <person name="Brown W."/>
            <person name="Ekwall K."/>
            <person name="Kellis M."/>
            <person name="Leatherwood J."/>
            <person name="Levin H."/>
            <person name="Margalit H."/>
            <person name="Martienssen R."/>
            <person name="Nieduszynski C.A."/>
            <person name="Spatafora J.W."/>
            <person name="Friedman N."/>
            <person name="Dalgaard J.Z."/>
            <person name="Baumann P."/>
            <person name="Niki H."/>
            <person name="Regev A."/>
            <person name="Nusbaum C."/>
        </authorList>
    </citation>
    <scope>NUCLEOTIDE SEQUENCE [LARGE SCALE GENOMIC DNA]</scope>
    <source>
        <strain evidence="3">yFS286</strain>
    </source>
</reference>
<dbReference type="Pfam" id="PF15365">
    <property type="entry name" value="PNRC"/>
    <property type="match status" value="1"/>
</dbReference>
<dbReference type="OMA" id="MEKRIGH"/>
<organism evidence="2 3">
    <name type="scientific">Schizosaccharomyces octosporus (strain yFS286)</name>
    <name type="common">Fission yeast</name>
    <name type="synonym">Octosporomyces octosporus</name>
    <dbReference type="NCBI Taxonomy" id="483514"/>
    <lineage>
        <taxon>Eukaryota</taxon>
        <taxon>Fungi</taxon>
        <taxon>Dikarya</taxon>
        <taxon>Ascomycota</taxon>
        <taxon>Taphrinomycotina</taxon>
        <taxon>Schizosaccharomycetes</taxon>
        <taxon>Schizosaccharomycetales</taxon>
        <taxon>Schizosaccharomycetaceae</taxon>
        <taxon>Schizosaccharomyces</taxon>
    </lineage>
</organism>
<dbReference type="GeneID" id="25033293"/>
<dbReference type="Proteomes" id="UP000016088">
    <property type="component" value="Unassembled WGS sequence"/>
</dbReference>
<dbReference type="HOGENOM" id="CLU_877603_0_0_1"/>
<dbReference type="GO" id="GO:0098745">
    <property type="term" value="C:RNA decapping complex"/>
    <property type="evidence" value="ECO:0007669"/>
    <property type="project" value="EnsemblFungi"/>
</dbReference>
<dbReference type="EMBL" id="KE503208">
    <property type="protein sequence ID" value="EPX70627.1"/>
    <property type="molecule type" value="Genomic_DNA"/>
</dbReference>
<gene>
    <name evidence="2" type="ORF">SOCG_04329</name>
</gene>